<dbReference type="EMBL" id="NBSK02000005">
    <property type="protein sequence ID" value="KAJ0205073.1"/>
    <property type="molecule type" value="Genomic_DNA"/>
</dbReference>
<keyword evidence="3" id="KW-1185">Reference proteome</keyword>
<accession>A0A9R1VI18</accession>
<dbReference type="Pfam" id="PF13963">
    <property type="entry name" value="Transpos_assoc"/>
    <property type="match status" value="1"/>
</dbReference>
<feature type="domain" description="Transposase-associated" evidence="1">
    <location>
        <begin position="30"/>
        <end position="82"/>
    </location>
</feature>
<organism evidence="2 3">
    <name type="scientific">Lactuca sativa</name>
    <name type="common">Garden lettuce</name>
    <dbReference type="NCBI Taxonomy" id="4236"/>
    <lineage>
        <taxon>Eukaryota</taxon>
        <taxon>Viridiplantae</taxon>
        <taxon>Streptophyta</taxon>
        <taxon>Embryophyta</taxon>
        <taxon>Tracheophyta</taxon>
        <taxon>Spermatophyta</taxon>
        <taxon>Magnoliopsida</taxon>
        <taxon>eudicotyledons</taxon>
        <taxon>Gunneridae</taxon>
        <taxon>Pentapetalae</taxon>
        <taxon>asterids</taxon>
        <taxon>campanulids</taxon>
        <taxon>Asterales</taxon>
        <taxon>Asteraceae</taxon>
        <taxon>Cichorioideae</taxon>
        <taxon>Cichorieae</taxon>
        <taxon>Lactucinae</taxon>
        <taxon>Lactuca</taxon>
    </lineage>
</organism>
<evidence type="ECO:0000313" key="3">
    <source>
        <dbReference type="Proteomes" id="UP000235145"/>
    </source>
</evidence>
<protein>
    <recommendedName>
        <fullName evidence="1">Transposase-associated domain-containing protein</fullName>
    </recommendedName>
</protein>
<reference evidence="2 3" key="1">
    <citation type="journal article" date="2017" name="Nat. Commun.">
        <title>Genome assembly with in vitro proximity ligation data and whole-genome triplication in lettuce.</title>
        <authorList>
            <person name="Reyes-Chin-Wo S."/>
            <person name="Wang Z."/>
            <person name="Yang X."/>
            <person name="Kozik A."/>
            <person name="Arikit S."/>
            <person name="Song C."/>
            <person name="Xia L."/>
            <person name="Froenicke L."/>
            <person name="Lavelle D.O."/>
            <person name="Truco M.J."/>
            <person name="Xia R."/>
            <person name="Zhu S."/>
            <person name="Xu C."/>
            <person name="Xu H."/>
            <person name="Xu X."/>
            <person name="Cox K."/>
            <person name="Korf I."/>
            <person name="Meyers B.C."/>
            <person name="Michelmore R.W."/>
        </authorList>
    </citation>
    <scope>NUCLEOTIDE SEQUENCE [LARGE SCALE GENOMIC DNA]</scope>
    <source>
        <strain evidence="3">cv. Salinas</strain>
        <tissue evidence="2">Seedlings</tissue>
    </source>
</reference>
<comment type="caution">
    <text evidence="2">The sequence shown here is derived from an EMBL/GenBank/DDBJ whole genome shotgun (WGS) entry which is preliminary data.</text>
</comment>
<dbReference type="Proteomes" id="UP000235145">
    <property type="component" value="Unassembled WGS sequence"/>
</dbReference>
<gene>
    <name evidence="2" type="ORF">LSAT_V11C500256480</name>
</gene>
<dbReference type="AlphaFoldDB" id="A0A9R1VI18"/>
<proteinExistence type="predicted"/>
<evidence type="ECO:0000259" key="1">
    <source>
        <dbReference type="Pfam" id="PF13963"/>
    </source>
</evidence>
<evidence type="ECO:0000313" key="2">
    <source>
        <dbReference type="EMBL" id="KAJ0205073.1"/>
    </source>
</evidence>
<dbReference type="InterPro" id="IPR029480">
    <property type="entry name" value="Transpos_assoc"/>
</dbReference>
<sequence length="127" mass="15011">MKLRGSIAEIFLKQTIMQYTFTFETRSYSMEIVEKHVKSNSTMCCPCIKCVNIYQQLLPMVYAHKRDCEFLELYTKWVHHGEKYVVVDLDYNLIPRINTPIINEIFDVIDDFMAEQNTNAENRDDDG</sequence>
<name>A0A9R1VI18_LACSA</name>